<dbReference type="GO" id="GO:0005886">
    <property type="term" value="C:plasma membrane"/>
    <property type="evidence" value="ECO:0007669"/>
    <property type="project" value="TreeGrafter"/>
</dbReference>
<reference evidence="3" key="1">
    <citation type="submission" date="2022-03" db="EMBL/GenBank/DDBJ databases">
        <authorList>
            <person name="Martin C."/>
        </authorList>
    </citation>
    <scope>NUCLEOTIDE SEQUENCE</scope>
</reference>
<feature type="region of interest" description="Disordered" evidence="1">
    <location>
        <begin position="459"/>
        <end position="501"/>
    </location>
</feature>
<dbReference type="GO" id="GO:0051453">
    <property type="term" value="P:regulation of intracellular pH"/>
    <property type="evidence" value="ECO:0007669"/>
    <property type="project" value="TreeGrafter"/>
</dbReference>
<evidence type="ECO:0000256" key="1">
    <source>
        <dbReference type="SAM" id="MobiDB-lite"/>
    </source>
</evidence>
<dbReference type="AlphaFoldDB" id="A0A8J1UHU2"/>
<dbReference type="InterPro" id="IPR003020">
    <property type="entry name" value="HCO3_transpt_euk"/>
</dbReference>
<dbReference type="InterPro" id="IPR016152">
    <property type="entry name" value="PTrfase/Anion_transptr"/>
</dbReference>
<sequence length="501" mass="55429">MDSSPGEGLRDYGSFSYNRYDDKEAEEAHHRADAAPSLYVGMHFPGEGRRHHKKHKKRSSKKDLAEEDGAPRESFKPPSTPPSERVQFLIGQDAANDEAHEAHDLFCEMEELHIYDDQEMEWKETARWVKFEEDVEEGGDRWSKPFVATLYLHALFELRKGLMSGTCLLDMEASDLATIADLVIENMVASKQLDPGQSDNVRDALLSRHRHQYQKSHASEKKGSSKGLPIIRSLADIGKKHSEPKNLGGNDLKHNQTAPQLKGSASSGHLPKTESAAELSKTESGSELTDRDSSHKNDVQGIYQKKPGTKKSLKKSASFSIGSALGNTTQTLIAPSMRNESEFKLNQHFMKKIPVGAEASNILVGEVEFLQQPIIAFVRLNTSAHLGDLTEVPVPTRFLFILLGPQGNQKKYHEIGRSIATLMSDEVFHHVAYKARNRQHLVAGIDEFLDSVTVLPPGEWDPSIRIEPPKSVPSQDSRMQGQSMANGKANGKDAPDGGGEG</sequence>
<dbReference type="Proteomes" id="UP000749559">
    <property type="component" value="Unassembled WGS sequence"/>
</dbReference>
<dbReference type="OrthoDB" id="6380398at2759"/>
<name>A0A8J1UHU2_OWEFU</name>
<dbReference type="Gene3D" id="3.40.930.10">
    <property type="entry name" value="Mannitol-specific EII, Chain A"/>
    <property type="match status" value="1"/>
</dbReference>
<dbReference type="EMBL" id="CAIIXF020000007">
    <property type="protein sequence ID" value="CAH1788490.1"/>
    <property type="molecule type" value="Genomic_DNA"/>
</dbReference>
<comment type="caution">
    <text evidence="3">The sequence shown here is derived from an EMBL/GenBank/DDBJ whole genome shotgun (WGS) entry which is preliminary data.</text>
</comment>
<feature type="domain" description="Band 3 cytoplasmic" evidence="2">
    <location>
        <begin position="103"/>
        <end position="462"/>
    </location>
</feature>
<dbReference type="InterPro" id="IPR013769">
    <property type="entry name" value="Band3_cytoplasmic_dom"/>
</dbReference>
<feature type="compositionally biased region" description="Basic residues" evidence="1">
    <location>
        <begin position="49"/>
        <end position="60"/>
    </location>
</feature>
<dbReference type="GO" id="GO:0005452">
    <property type="term" value="F:solute:inorganic anion antiporter activity"/>
    <property type="evidence" value="ECO:0007669"/>
    <property type="project" value="InterPro"/>
</dbReference>
<accession>A0A8J1UHU2</accession>
<dbReference type="SUPFAM" id="SSF55804">
    <property type="entry name" value="Phoshotransferase/anion transport protein"/>
    <property type="match status" value="1"/>
</dbReference>
<feature type="compositionally biased region" description="Basic and acidic residues" evidence="1">
    <location>
        <begin position="288"/>
        <end position="298"/>
    </location>
</feature>
<dbReference type="PANTHER" id="PTHR11453:SF36">
    <property type="entry name" value="ANION EXCHANGE PROTEIN"/>
    <property type="match status" value="1"/>
</dbReference>
<feature type="region of interest" description="Disordered" evidence="1">
    <location>
        <begin position="240"/>
        <end position="311"/>
    </location>
</feature>
<proteinExistence type="predicted"/>
<feature type="compositionally biased region" description="Basic and acidic residues" evidence="1">
    <location>
        <begin position="23"/>
        <end position="33"/>
    </location>
</feature>
<organism evidence="3 4">
    <name type="scientific">Owenia fusiformis</name>
    <name type="common">Polychaete worm</name>
    <dbReference type="NCBI Taxonomy" id="6347"/>
    <lineage>
        <taxon>Eukaryota</taxon>
        <taxon>Metazoa</taxon>
        <taxon>Spiralia</taxon>
        <taxon>Lophotrochozoa</taxon>
        <taxon>Annelida</taxon>
        <taxon>Polychaeta</taxon>
        <taxon>Sedentaria</taxon>
        <taxon>Canalipalpata</taxon>
        <taxon>Sabellida</taxon>
        <taxon>Oweniida</taxon>
        <taxon>Oweniidae</taxon>
        <taxon>Owenia</taxon>
    </lineage>
</organism>
<feature type="non-terminal residue" evidence="3">
    <location>
        <position position="501"/>
    </location>
</feature>
<gene>
    <name evidence="3" type="ORF">OFUS_LOCUS14007</name>
</gene>
<evidence type="ECO:0000313" key="3">
    <source>
        <dbReference type="EMBL" id="CAH1788490.1"/>
    </source>
</evidence>
<dbReference type="GO" id="GO:0008509">
    <property type="term" value="F:monoatomic anion transmembrane transporter activity"/>
    <property type="evidence" value="ECO:0007669"/>
    <property type="project" value="InterPro"/>
</dbReference>
<feature type="compositionally biased region" description="Basic and acidic residues" evidence="1">
    <location>
        <begin position="61"/>
        <end position="75"/>
    </location>
</feature>
<keyword evidence="4" id="KW-1185">Reference proteome</keyword>
<evidence type="ECO:0000313" key="4">
    <source>
        <dbReference type="Proteomes" id="UP000749559"/>
    </source>
</evidence>
<feature type="compositionally biased region" description="Polar residues" evidence="1">
    <location>
        <begin position="472"/>
        <end position="485"/>
    </location>
</feature>
<dbReference type="PANTHER" id="PTHR11453">
    <property type="entry name" value="ANION EXCHANGE PROTEIN"/>
    <property type="match status" value="1"/>
</dbReference>
<evidence type="ECO:0000259" key="2">
    <source>
        <dbReference type="Pfam" id="PF07565"/>
    </source>
</evidence>
<feature type="region of interest" description="Disordered" evidence="1">
    <location>
        <begin position="23"/>
        <end position="84"/>
    </location>
</feature>
<dbReference type="Pfam" id="PF07565">
    <property type="entry name" value="Band_3_cyto"/>
    <property type="match status" value="1"/>
</dbReference>
<dbReference type="GO" id="GO:0008510">
    <property type="term" value="F:sodium:bicarbonate symporter activity"/>
    <property type="evidence" value="ECO:0007669"/>
    <property type="project" value="TreeGrafter"/>
</dbReference>
<feature type="compositionally biased region" description="Polar residues" evidence="1">
    <location>
        <begin position="255"/>
        <end position="267"/>
    </location>
</feature>
<protein>
    <recommendedName>
        <fullName evidence="2">Band 3 cytoplasmic domain-containing protein</fullName>
    </recommendedName>
</protein>